<evidence type="ECO:0000313" key="3">
    <source>
        <dbReference type="Proteomes" id="UP001150830"/>
    </source>
</evidence>
<reference evidence="2" key="1">
    <citation type="submission" date="2022-11" db="EMBL/GenBank/DDBJ databases">
        <title>Parathalassolutuus dongxingensis gen. nov., sp. nov., a novel member of family Oceanospirillaceae isolated from a coastal shrimp pond in Guangxi, China.</title>
        <authorList>
            <person name="Chen H."/>
        </authorList>
    </citation>
    <scope>NUCLEOTIDE SEQUENCE</scope>
    <source>
        <strain evidence="2">G-43</strain>
    </source>
</reference>
<dbReference type="AlphaFoldDB" id="A0A9X3EDQ2"/>
<name>A0A9X3EDQ2_9GAMM</name>
<dbReference type="GO" id="GO:0015668">
    <property type="term" value="F:type III site-specific deoxyribonuclease activity"/>
    <property type="evidence" value="ECO:0007669"/>
    <property type="project" value="InterPro"/>
</dbReference>
<dbReference type="RefSeq" id="WP_283173895.1">
    <property type="nucleotide sequence ID" value="NZ_JAPNOA010000028.1"/>
</dbReference>
<evidence type="ECO:0000259" key="1">
    <source>
        <dbReference type="Pfam" id="PF19778"/>
    </source>
</evidence>
<protein>
    <recommendedName>
        <fullName evidence="1">Type III restriction enzyme C-terminal endonuclease domain-containing protein</fullName>
    </recommendedName>
</protein>
<dbReference type="InterPro" id="IPR045572">
    <property type="entry name" value="RE_endonuc_C"/>
</dbReference>
<proteinExistence type="predicted"/>
<organism evidence="2 3">
    <name type="scientific">Parathalassolituus penaei</name>
    <dbReference type="NCBI Taxonomy" id="2997323"/>
    <lineage>
        <taxon>Bacteria</taxon>
        <taxon>Pseudomonadati</taxon>
        <taxon>Pseudomonadota</taxon>
        <taxon>Gammaproteobacteria</taxon>
        <taxon>Oceanospirillales</taxon>
        <taxon>Oceanospirillaceae</taxon>
        <taxon>Parathalassolituus</taxon>
    </lineage>
</organism>
<keyword evidence="3" id="KW-1185">Reference proteome</keyword>
<evidence type="ECO:0000313" key="2">
    <source>
        <dbReference type="EMBL" id="MCY0965682.1"/>
    </source>
</evidence>
<gene>
    <name evidence="2" type="ORF">OUO13_10820</name>
</gene>
<dbReference type="EMBL" id="JAPNOA010000028">
    <property type="protein sequence ID" value="MCY0965682.1"/>
    <property type="molecule type" value="Genomic_DNA"/>
</dbReference>
<sequence length="60" mass="6956">MVLEDDKKVYLIRETKSTHDADLRRRDENLKIRCGEAHFRALDAVDYRVATSVAEVLEHG</sequence>
<dbReference type="Pfam" id="PF19778">
    <property type="entry name" value="RE_endonuc"/>
    <property type="match status" value="1"/>
</dbReference>
<feature type="domain" description="Type III restriction enzyme C-terminal endonuclease" evidence="1">
    <location>
        <begin position="5"/>
        <end position="51"/>
    </location>
</feature>
<accession>A0A9X3EDQ2</accession>
<dbReference type="Proteomes" id="UP001150830">
    <property type="component" value="Unassembled WGS sequence"/>
</dbReference>
<comment type="caution">
    <text evidence="2">The sequence shown here is derived from an EMBL/GenBank/DDBJ whole genome shotgun (WGS) entry which is preliminary data.</text>
</comment>